<reference evidence="2 3" key="1">
    <citation type="journal article" date="2015" name="Genome Announc.">
        <title>Expanding the biotechnology potential of lactobacilli through comparative genomics of 213 strains and associated genera.</title>
        <authorList>
            <person name="Sun Z."/>
            <person name="Harris H.M."/>
            <person name="McCann A."/>
            <person name="Guo C."/>
            <person name="Argimon S."/>
            <person name="Zhang W."/>
            <person name="Yang X."/>
            <person name="Jeffery I.B."/>
            <person name="Cooney J.C."/>
            <person name="Kagawa T.F."/>
            <person name="Liu W."/>
            <person name="Song Y."/>
            <person name="Salvetti E."/>
            <person name="Wrobel A."/>
            <person name="Rasinkangas P."/>
            <person name="Parkhill J."/>
            <person name="Rea M.C."/>
            <person name="O'Sullivan O."/>
            <person name="Ritari J."/>
            <person name="Douillard F.P."/>
            <person name="Paul Ross R."/>
            <person name="Yang R."/>
            <person name="Briner A.E."/>
            <person name="Felis G.E."/>
            <person name="de Vos W.M."/>
            <person name="Barrangou R."/>
            <person name="Klaenhammer T.R."/>
            <person name="Caufield P.W."/>
            <person name="Cui Y."/>
            <person name="Zhang H."/>
            <person name="O'Toole P.W."/>
        </authorList>
    </citation>
    <scope>NUCLEOTIDE SEQUENCE [LARGE SCALE GENOMIC DNA]</scope>
    <source>
        <strain evidence="2 3">DSM 18630</strain>
    </source>
</reference>
<sequence>MIIVAVIIAALLLFICMTAIKPAALRNTLSILCAIAVVLSMVLMVRNDREHFGMRRVSQTQNYSLVSSAGSTPSMLLYKSIGTAGKEKAYLYKTSNQPKKLQHTNPDPEKSVVKVVQRKNAKAQLKVTTIRWQYRSQAAKFWFGIANNNNKLIKRKYTFNLGNDWFVLSTTQAKALQKQIKQKQSQMQAAAKTYVAQQVKARLTAAMAKDPTMSTSQQQALSQQFAKQATAAYQQQAVAQAVKEVKQQTK</sequence>
<evidence type="ECO:0000313" key="3">
    <source>
        <dbReference type="Proteomes" id="UP000051451"/>
    </source>
</evidence>
<gene>
    <name evidence="2" type="ORF">FC89_GL002089</name>
</gene>
<proteinExistence type="predicted"/>
<name>A0A0R1W122_9LACO</name>
<keyword evidence="3" id="KW-1185">Reference proteome</keyword>
<dbReference type="InterPro" id="IPR032083">
    <property type="entry name" value="DUF4811"/>
</dbReference>
<dbReference type="STRING" id="1423750.FC89_GL002089"/>
<evidence type="ECO:0000313" key="2">
    <source>
        <dbReference type="EMBL" id="KRM07980.1"/>
    </source>
</evidence>
<dbReference type="Proteomes" id="UP000051451">
    <property type="component" value="Unassembled WGS sequence"/>
</dbReference>
<dbReference type="RefSeq" id="WP_057870772.1">
    <property type="nucleotide sequence ID" value="NZ_AZGB01000003.1"/>
</dbReference>
<keyword evidence="1" id="KW-0472">Membrane</keyword>
<accession>A0A0R1W122</accession>
<protein>
    <recommendedName>
        <fullName evidence="4">DUF4811 domain-containing protein</fullName>
    </recommendedName>
</protein>
<dbReference type="EMBL" id="AZGB01000003">
    <property type="protein sequence ID" value="KRM07980.1"/>
    <property type="molecule type" value="Genomic_DNA"/>
</dbReference>
<dbReference type="PATRIC" id="fig|1423750.3.peg.2130"/>
<dbReference type="GeneID" id="98318033"/>
<organism evidence="2 3">
    <name type="scientific">Liquorilactobacillus ghanensis DSM 18630</name>
    <dbReference type="NCBI Taxonomy" id="1423750"/>
    <lineage>
        <taxon>Bacteria</taxon>
        <taxon>Bacillati</taxon>
        <taxon>Bacillota</taxon>
        <taxon>Bacilli</taxon>
        <taxon>Lactobacillales</taxon>
        <taxon>Lactobacillaceae</taxon>
        <taxon>Liquorilactobacillus</taxon>
    </lineage>
</organism>
<comment type="caution">
    <text evidence="2">The sequence shown here is derived from an EMBL/GenBank/DDBJ whole genome shotgun (WGS) entry which is preliminary data.</text>
</comment>
<dbReference type="AlphaFoldDB" id="A0A0R1W122"/>
<feature type="transmembrane region" description="Helical" evidence="1">
    <location>
        <begin position="28"/>
        <end position="46"/>
    </location>
</feature>
<evidence type="ECO:0008006" key="4">
    <source>
        <dbReference type="Google" id="ProtNLM"/>
    </source>
</evidence>
<dbReference type="OrthoDB" id="2249491at2"/>
<keyword evidence="1" id="KW-0812">Transmembrane</keyword>
<dbReference type="Pfam" id="PF16069">
    <property type="entry name" value="DUF4811"/>
    <property type="match status" value="1"/>
</dbReference>
<keyword evidence="1" id="KW-1133">Transmembrane helix</keyword>
<evidence type="ECO:0000256" key="1">
    <source>
        <dbReference type="SAM" id="Phobius"/>
    </source>
</evidence>